<dbReference type="AlphaFoldDB" id="A0A4R4YLT9"/>
<comment type="caution">
    <text evidence="5">The sequence shown here is derived from an EMBL/GenBank/DDBJ whole genome shotgun (WGS) entry which is preliminary data.</text>
</comment>
<dbReference type="SUPFAM" id="SSF51306">
    <property type="entry name" value="LexA/Signal peptidase"/>
    <property type="match status" value="1"/>
</dbReference>
<accession>A0A4R4YLT9</accession>
<dbReference type="InterPro" id="IPR019533">
    <property type="entry name" value="Peptidase_S26"/>
</dbReference>
<keyword evidence="3" id="KW-0645">Protease</keyword>
<evidence type="ECO:0000256" key="2">
    <source>
        <dbReference type="ARBA" id="ARBA00009370"/>
    </source>
</evidence>
<evidence type="ECO:0000313" key="6">
    <source>
        <dbReference type="Proteomes" id="UP000295302"/>
    </source>
</evidence>
<dbReference type="PRINTS" id="PR00727">
    <property type="entry name" value="LEADERPTASE"/>
</dbReference>
<dbReference type="Pfam" id="PF10502">
    <property type="entry name" value="Peptidase_S26"/>
    <property type="match status" value="1"/>
</dbReference>
<comment type="subcellular location">
    <subcellularLocation>
        <location evidence="1">Cell membrane</location>
        <topology evidence="1">Single-pass type II membrane protein</topology>
    </subcellularLocation>
    <subcellularLocation>
        <location evidence="3">Membrane</location>
        <topology evidence="3">Single-pass type II membrane protein</topology>
    </subcellularLocation>
</comment>
<dbReference type="NCBIfam" id="TIGR02227">
    <property type="entry name" value="sigpep_I_bact"/>
    <property type="match status" value="1"/>
</dbReference>
<comment type="similarity">
    <text evidence="2 3">Belongs to the peptidase S26 family.</text>
</comment>
<keyword evidence="3 5" id="KW-0378">Hydrolase</keyword>
<evidence type="ECO:0000259" key="4">
    <source>
        <dbReference type="Pfam" id="PF10502"/>
    </source>
</evidence>
<dbReference type="GO" id="GO:0009003">
    <property type="term" value="F:signal peptidase activity"/>
    <property type="evidence" value="ECO:0007669"/>
    <property type="project" value="UniProtKB-EC"/>
</dbReference>
<dbReference type="Gene3D" id="2.10.109.10">
    <property type="entry name" value="Umud Fragment, subunit A"/>
    <property type="match status" value="1"/>
</dbReference>
<sequence length="116" mass="12652">MIFAPRREDVIVFDAPAYWHSGGSGRPQVSRVIGVPGAEVECCDGSGRLLVDGAPLEEPYLTEPASKLKFRIRVPQGRIWVMSDHRHISRDSRYHQGDGGDGTIAVSDVIGVVDLP</sequence>
<dbReference type="OrthoDB" id="3366698at2"/>
<dbReference type="GO" id="GO:0004252">
    <property type="term" value="F:serine-type endopeptidase activity"/>
    <property type="evidence" value="ECO:0007669"/>
    <property type="project" value="InterPro"/>
</dbReference>
<dbReference type="PANTHER" id="PTHR43390">
    <property type="entry name" value="SIGNAL PEPTIDASE I"/>
    <property type="match status" value="1"/>
</dbReference>
<dbReference type="InterPro" id="IPR036286">
    <property type="entry name" value="LexA/Signal_pep-like_sf"/>
</dbReference>
<name>A0A4R4YLT9_9ACTN</name>
<dbReference type="GO" id="GO:0005886">
    <property type="term" value="C:plasma membrane"/>
    <property type="evidence" value="ECO:0007669"/>
    <property type="project" value="UniProtKB-SubCell"/>
</dbReference>
<evidence type="ECO:0000313" key="5">
    <source>
        <dbReference type="EMBL" id="TDD45961.1"/>
    </source>
</evidence>
<dbReference type="RefSeq" id="WP_132615377.1">
    <property type="nucleotide sequence ID" value="NZ_SMKQ01000069.1"/>
</dbReference>
<gene>
    <name evidence="5" type="primary">lepB</name>
    <name evidence="5" type="ORF">E1286_22285</name>
</gene>
<dbReference type="GO" id="GO:0006465">
    <property type="term" value="P:signal peptide processing"/>
    <property type="evidence" value="ECO:0007669"/>
    <property type="project" value="InterPro"/>
</dbReference>
<dbReference type="EC" id="3.4.21.89" evidence="3"/>
<keyword evidence="6" id="KW-1185">Reference proteome</keyword>
<evidence type="ECO:0000256" key="1">
    <source>
        <dbReference type="ARBA" id="ARBA00004401"/>
    </source>
</evidence>
<dbReference type="EMBL" id="SMKQ01000069">
    <property type="protein sequence ID" value="TDD45961.1"/>
    <property type="molecule type" value="Genomic_DNA"/>
</dbReference>
<dbReference type="InterPro" id="IPR000223">
    <property type="entry name" value="Pept_S26A_signal_pept_1"/>
</dbReference>
<reference evidence="5 6" key="1">
    <citation type="submission" date="2019-03" db="EMBL/GenBank/DDBJ databases">
        <title>Draft genome sequences of novel Actinobacteria.</title>
        <authorList>
            <person name="Sahin N."/>
            <person name="Ay H."/>
            <person name="Saygin H."/>
        </authorList>
    </citation>
    <scope>NUCLEOTIDE SEQUENCE [LARGE SCALE GENOMIC DNA]</scope>
    <source>
        <strain evidence="5 6">CH32</strain>
    </source>
</reference>
<dbReference type="PANTHER" id="PTHR43390:SF1">
    <property type="entry name" value="CHLOROPLAST PROCESSING PEPTIDASE"/>
    <property type="match status" value="1"/>
</dbReference>
<evidence type="ECO:0000256" key="3">
    <source>
        <dbReference type="RuleBase" id="RU362042"/>
    </source>
</evidence>
<dbReference type="Proteomes" id="UP000295302">
    <property type="component" value="Unassembled WGS sequence"/>
</dbReference>
<organism evidence="5 6">
    <name type="scientific">Nonomuraea terrae</name>
    <dbReference type="NCBI Taxonomy" id="2530383"/>
    <lineage>
        <taxon>Bacteria</taxon>
        <taxon>Bacillati</taxon>
        <taxon>Actinomycetota</taxon>
        <taxon>Actinomycetes</taxon>
        <taxon>Streptosporangiales</taxon>
        <taxon>Streptosporangiaceae</taxon>
        <taxon>Nonomuraea</taxon>
    </lineage>
</organism>
<feature type="domain" description="Peptidase S26" evidence="4">
    <location>
        <begin position="4"/>
        <end position="115"/>
    </location>
</feature>
<protein>
    <recommendedName>
        <fullName evidence="3">Signal peptidase I</fullName>
        <ecNumber evidence="3">3.4.21.89</ecNumber>
    </recommendedName>
</protein>
<comment type="catalytic activity">
    <reaction evidence="3">
        <text>Cleavage of hydrophobic, N-terminal signal or leader sequences from secreted and periplasmic proteins.</text>
        <dbReference type="EC" id="3.4.21.89"/>
    </reaction>
</comment>
<proteinExistence type="inferred from homology"/>